<gene>
    <name evidence="10" type="ORF">ANCCEY_10513</name>
</gene>
<dbReference type="EMBL" id="KE125195">
    <property type="protein sequence ID" value="EPB70400.1"/>
    <property type="molecule type" value="Genomic_DNA"/>
</dbReference>
<evidence type="ECO:0000256" key="1">
    <source>
        <dbReference type="ARBA" id="ARBA00001974"/>
    </source>
</evidence>
<dbReference type="Gene3D" id="1.20.140.10">
    <property type="entry name" value="Butyryl-CoA Dehydrogenase, subunit A, domain 3"/>
    <property type="match status" value="2"/>
</dbReference>
<sequence length="658" mass="73424">MDYVHPQNVVNARQLFVSLMRAVTLCWLRRRCFSTCTVYLCNNKEALASSVSKLQIKELAKLDVPIEKVSLSRGLAMNKFEKDFMIFPEYADTDDVKAIQGFTEVLRKSLELSVDHGELETHGSLTDSVKAALQDSAVFSALIPSSYDGLGLGHKDQMKVFEDLNIDWNVYANVASMKSFVNTLLLFGSEQLKEKYFPLVASGKCRPIIAFVDDPSPSSSAEVIGEGRTNCVLRIANTKCIGMHNANVALVFARAKDGNDSCYIIDHSELKEADKWEFKRDETVGLKAFDVGSLDLLASISDDQLVGKMGQGSEIRDELVCSQRLPLAAATVGYGKRLLHDLASLCNKTPSSKKDNALVSDESIIQYTTTDFALKLYILESASYYLAGLLDERLPVVLDIENALIHRLTRDVLHSSMTTCVDLAGLRSVNPALEFEKNIRDVATLLSMLAYVNHTVSKTSIAEVYSYLRPSREEASVESVAIATLSSWSSIGHKRVVSSLKRLFGQEKLEDEMRNPKLTHYIAEHAHPSLQMACQDLEFSMSRVNNVISKLMSELGKNLEKDYATLDRLVSVLQNHLAMVAVISRASRSYSIGLRNSDVELAWATFICSRLSRENWFLLEELNDYFGLLRLNPSLLNVGRAVFDMGGYQIESPLERNW</sequence>
<dbReference type="AlphaFoldDB" id="A0A0D6LE96"/>
<feature type="domain" description="Acyl-CoA dehydrogenase/oxidase N-terminal" evidence="8">
    <location>
        <begin position="118"/>
        <end position="204"/>
    </location>
</feature>
<dbReference type="Pfam" id="PF02771">
    <property type="entry name" value="Acyl-CoA_dh_N"/>
    <property type="match status" value="1"/>
</dbReference>
<evidence type="ECO:0000256" key="4">
    <source>
        <dbReference type="ARBA" id="ARBA00022827"/>
    </source>
</evidence>
<dbReference type="Gene3D" id="1.10.540.10">
    <property type="entry name" value="Acyl-CoA dehydrogenase/oxidase, N-terminal domain"/>
    <property type="match status" value="1"/>
</dbReference>
<evidence type="ECO:0000313" key="11">
    <source>
        <dbReference type="Proteomes" id="UP000054495"/>
    </source>
</evidence>
<feature type="domain" description="ACAD9/ACADV-like C-terminal" evidence="9">
    <location>
        <begin position="528"/>
        <end position="623"/>
    </location>
</feature>
<evidence type="ECO:0000259" key="8">
    <source>
        <dbReference type="Pfam" id="PF02771"/>
    </source>
</evidence>
<name>A0A0D6LE96_9BILA</name>
<protein>
    <submittedName>
        <fullName evidence="10">Uncharacterized protein</fullName>
    </submittedName>
</protein>
<evidence type="ECO:0000256" key="5">
    <source>
        <dbReference type="ARBA" id="ARBA00022946"/>
    </source>
</evidence>
<reference evidence="10 11" key="1">
    <citation type="submission" date="2013-05" db="EMBL/GenBank/DDBJ databases">
        <title>Draft genome of the parasitic nematode Anyclostoma ceylanicum.</title>
        <authorList>
            <person name="Mitreva M."/>
        </authorList>
    </citation>
    <scope>NUCLEOTIDE SEQUENCE [LARGE SCALE GENOMIC DNA]</scope>
</reference>
<evidence type="ECO:0000256" key="7">
    <source>
        <dbReference type="ARBA" id="ARBA00023128"/>
    </source>
</evidence>
<dbReference type="InterPro" id="IPR013786">
    <property type="entry name" value="AcylCoA_DH/ox_N"/>
</dbReference>
<evidence type="ECO:0000259" key="9">
    <source>
        <dbReference type="Pfam" id="PF21343"/>
    </source>
</evidence>
<dbReference type="SUPFAM" id="SSF56645">
    <property type="entry name" value="Acyl-CoA dehydrogenase NM domain-like"/>
    <property type="match status" value="1"/>
</dbReference>
<dbReference type="PANTHER" id="PTHR43884">
    <property type="entry name" value="ACYL-COA DEHYDROGENASE"/>
    <property type="match status" value="1"/>
</dbReference>
<dbReference type="InterPro" id="IPR037069">
    <property type="entry name" value="AcylCoA_DH/ox_N_sf"/>
</dbReference>
<dbReference type="Pfam" id="PF21343">
    <property type="entry name" value="ACAD9-ACADV_C"/>
    <property type="match status" value="1"/>
</dbReference>
<keyword evidence="3" id="KW-0285">Flavoprotein</keyword>
<evidence type="ECO:0000256" key="3">
    <source>
        <dbReference type="ARBA" id="ARBA00022630"/>
    </source>
</evidence>
<dbReference type="GO" id="GO:0005739">
    <property type="term" value="C:mitochondrion"/>
    <property type="evidence" value="ECO:0007669"/>
    <property type="project" value="UniProtKB-SubCell"/>
</dbReference>
<evidence type="ECO:0000256" key="6">
    <source>
        <dbReference type="ARBA" id="ARBA00023002"/>
    </source>
</evidence>
<dbReference type="InterPro" id="IPR046373">
    <property type="entry name" value="Acyl-CoA_Oxase/DH_mid-dom_sf"/>
</dbReference>
<dbReference type="GO" id="GO:0050660">
    <property type="term" value="F:flavin adenine dinucleotide binding"/>
    <property type="evidence" value="ECO:0007669"/>
    <property type="project" value="InterPro"/>
</dbReference>
<keyword evidence="4" id="KW-0274">FAD</keyword>
<evidence type="ECO:0000256" key="2">
    <source>
        <dbReference type="ARBA" id="ARBA00004173"/>
    </source>
</evidence>
<dbReference type="PANTHER" id="PTHR43884:SF9">
    <property type="entry name" value="COMPLEX I ASSEMBLY FACTOR ACAD9, MITOCHONDRIAL"/>
    <property type="match status" value="1"/>
</dbReference>
<organism evidence="10 11">
    <name type="scientific">Ancylostoma ceylanicum</name>
    <dbReference type="NCBI Taxonomy" id="53326"/>
    <lineage>
        <taxon>Eukaryota</taxon>
        <taxon>Metazoa</taxon>
        <taxon>Ecdysozoa</taxon>
        <taxon>Nematoda</taxon>
        <taxon>Chromadorea</taxon>
        <taxon>Rhabditida</taxon>
        <taxon>Rhabditina</taxon>
        <taxon>Rhabditomorpha</taxon>
        <taxon>Strongyloidea</taxon>
        <taxon>Ancylostomatidae</taxon>
        <taxon>Ancylostomatinae</taxon>
        <taxon>Ancylostoma</taxon>
    </lineage>
</organism>
<keyword evidence="11" id="KW-1185">Reference proteome</keyword>
<dbReference type="InterPro" id="IPR009100">
    <property type="entry name" value="AcylCoA_DH/oxidase_NM_dom_sf"/>
</dbReference>
<dbReference type="GO" id="GO:0003995">
    <property type="term" value="F:acyl-CoA dehydrogenase activity"/>
    <property type="evidence" value="ECO:0007669"/>
    <property type="project" value="TreeGrafter"/>
</dbReference>
<keyword evidence="6" id="KW-0560">Oxidoreductase</keyword>
<dbReference type="Gene3D" id="2.40.110.10">
    <property type="entry name" value="Butyryl-CoA Dehydrogenase, subunit A, domain 2"/>
    <property type="match status" value="1"/>
</dbReference>
<dbReference type="InterPro" id="IPR049448">
    <property type="entry name" value="ACAD9/ACADV-like_C"/>
</dbReference>
<keyword evidence="5" id="KW-0809">Transit peptide</keyword>
<accession>A0A0D6LE96</accession>
<keyword evidence="7" id="KW-0496">Mitochondrion</keyword>
<comment type="cofactor">
    <cofactor evidence="1">
        <name>FAD</name>
        <dbReference type="ChEBI" id="CHEBI:57692"/>
    </cofactor>
</comment>
<proteinExistence type="predicted"/>
<evidence type="ECO:0000313" key="10">
    <source>
        <dbReference type="EMBL" id="EPB70400.1"/>
    </source>
</evidence>
<dbReference type="Proteomes" id="UP000054495">
    <property type="component" value="Unassembled WGS sequence"/>
</dbReference>
<comment type="subcellular location">
    <subcellularLocation>
        <location evidence="2">Mitochondrion</location>
    </subcellularLocation>
</comment>